<keyword evidence="6" id="KW-1185">Reference proteome</keyword>
<dbReference type="InterPro" id="IPR013083">
    <property type="entry name" value="Znf_RING/FYVE/PHD"/>
</dbReference>
<dbReference type="AlphaFoldDB" id="A0A9D4Z6F6"/>
<name>A0A9D4Z6F6_ADICA</name>
<proteinExistence type="predicted"/>
<dbReference type="Pfam" id="PF13639">
    <property type="entry name" value="zf-RING_2"/>
    <property type="match status" value="1"/>
</dbReference>
<comment type="caution">
    <text evidence="5">The sequence shown here is derived from an EMBL/GenBank/DDBJ whole genome shotgun (WGS) entry which is preliminary data.</text>
</comment>
<evidence type="ECO:0000313" key="6">
    <source>
        <dbReference type="Proteomes" id="UP000886520"/>
    </source>
</evidence>
<dbReference type="InterPro" id="IPR001841">
    <property type="entry name" value="Znf_RING"/>
</dbReference>
<evidence type="ECO:0000256" key="3">
    <source>
        <dbReference type="SAM" id="Phobius"/>
    </source>
</evidence>
<dbReference type="SMART" id="SM00184">
    <property type="entry name" value="RING"/>
    <property type="match status" value="1"/>
</dbReference>
<dbReference type="Proteomes" id="UP000886520">
    <property type="component" value="Chromosome 22"/>
</dbReference>
<accession>A0A9D4Z6F6</accession>
<dbReference type="SUPFAM" id="SSF57850">
    <property type="entry name" value="RING/U-box"/>
    <property type="match status" value="1"/>
</dbReference>
<dbReference type="PROSITE" id="PS50089">
    <property type="entry name" value="ZF_RING_2"/>
    <property type="match status" value="1"/>
</dbReference>
<keyword evidence="1" id="KW-0862">Zinc</keyword>
<keyword evidence="3" id="KW-0812">Transmembrane</keyword>
<feature type="transmembrane region" description="Helical" evidence="3">
    <location>
        <begin position="73"/>
        <end position="106"/>
    </location>
</feature>
<dbReference type="OrthoDB" id="8062037at2759"/>
<keyword evidence="1" id="KW-0863">Zinc-finger</keyword>
<reference evidence="5" key="1">
    <citation type="submission" date="2021-01" db="EMBL/GenBank/DDBJ databases">
        <title>Adiantum capillus-veneris genome.</title>
        <authorList>
            <person name="Fang Y."/>
            <person name="Liao Q."/>
        </authorList>
    </citation>
    <scope>NUCLEOTIDE SEQUENCE</scope>
    <source>
        <strain evidence="5">H3</strain>
        <tissue evidence="5">Leaf</tissue>
    </source>
</reference>
<feature type="transmembrane region" description="Helical" evidence="3">
    <location>
        <begin position="43"/>
        <end position="61"/>
    </location>
</feature>
<keyword evidence="3" id="KW-0472">Membrane</keyword>
<gene>
    <name evidence="5" type="ORF">GOP47_0022901</name>
</gene>
<evidence type="ECO:0000256" key="1">
    <source>
        <dbReference type="PROSITE-ProRule" id="PRU00175"/>
    </source>
</evidence>
<dbReference type="Gene3D" id="3.30.40.10">
    <property type="entry name" value="Zinc/RING finger domain, C3HC4 (zinc finger)"/>
    <property type="match status" value="1"/>
</dbReference>
<dbReference type="EMBL" id="JABFUD020000022">
    <property type="protein sequence ID" value="KAI5062362.1"/>
    <property type="molecule type" value="Genomic_DNA"/>
</dbReference>
<protein>
    <recommendedName>
        <fullName evidence="4">RING-type domain-containing protein</fullName>
    </recommendedName>
</protein>
<keyword evidence="3" id="KW-1133">Transmembrane helix</keyword>
<feature type="domain" description="RING-type" evidence="4">
    <location>
        <begin position="178"/>
        <end position="219"/>
    </location>
</feature>
<dbReference type="PANTHER" id="PTHR46225:SF19">
    <property type="entry name" value="RING-TYPE DOMAIN-CONTAINING PROTEIN"/>
    <property type="match status" value="1"/>
</dbReference>
<feature type="region of interest" description="Disordered" evidence="2">
    <location>
        <begin position="1"/>
        <end position="30"/>
    </location>
</feature>
<dbReference type="PANTHER" id="PTHR46225">
    <property type="entry name" value="C3H4 TYPE ZINC FINGER PROTEIN"/>
    <property type="match status" value="1"/>
</dbReference>
<evidence type="ECO:0000313" key="5">
    <source>
        <dbReference type="EMBL" id="KAI5062362.1"/>
    </source>
</evidence>
<dbReference type="GO" id="GO:0008270">
    <property type="term" value="F:zinc ion binding"/>
    <property type="evidence" value="ECO:0007669"/>
    <property type="project" value="UniProtKB-KW"/>
</dbReference>
<evidence type="ECO:0000256" key="2">
    <source>
        <dbReference type="SAM" id="MobiDB-lite"/>
    </source>
</evidence>
<evidence type="ECO:0000259" key="4">
    <source>
        <dbReference type="PROSITE" id="PS50089"/>
    </source>
</evidence>
<sequence length="235" mass="26097">MAVLGLEGEQSHPSLKSGKVLSNHGSSAFSSSRIGKHVERFKMALYCFFFVWFIVGNFWVFGGRSSLDEAPNLYRLCIVFLTFSCISYAMPLVICATVCCCLPCIVTLLSYREDHGHAKGALPDVIAALPVYKFRRKSSNNKLCKDETDSDSESGEEGGIFAPGTEKERIVCGEDAVCCICLGKYKDGVDLKELQCTHFFHVECVEKWLKINASCPLCKHECPFKKQESCSAFVI</sequence>
<organism evidence="5 6">
    <name type="scientific">Adiantum capillus-veneris</name>
    <name type="common">Maidenhair fern</name>
    <dbReference type="NCBI Taxonomy" id="13818"/>
    <lineage>
        <taxon>Eukaryota</taxon>
        <taxon>Viridiplantae</taxon>
        <taxon>Streptophyta</taxon>
        <taxon>Embryophyta</taxon>
        <taxon>Tracheophyta</taxon>
        <taxon>Polypodiopsida</taxon>
        <taxon>Polypodiidae</taxon>
        <taxon>Polypodiales</taxon>
        <taxon>Pteridineae</taxon>
        <taxon>Pteridaceae</taxon>
        <taxon>Vittarioideae</taxon>
        <taxon>Adiantum</taxon>
    </lineage>
</organism>
<keyword evidence="1" id="KW-0479">Metal-binding</keyword>